<name>A0A8C9UAM2_SERCA</name>
<reference evidence="1" key="2">
    <citation type="submission" date="2025-09" db="UniProtKB">
        <authorList>
            <consortium name="Ensembl"/>
        </authorList>
    </citation>
    <scope>IDENTIFICATION</scope>
</reference>
<reference evidence="1" key="1">
    <citation type="submission" date="2025-08" db="UniProtKB">
        <authorList>
            <consortium name="Ensembl"/>
        </authorList>
    </citation>
    <scope>IDENTIFICATION</scope>
</reference>
<dbReference type="AlphaFoldDB" id="A0A8C9UAM2"/>
<sequence>MAVVGAGHTRLTSSLDRMAASEKTLGSLDVTSDFGNHKPWDPWFGDLQGREDKAVFQGDEGWNRILGCRQCGLARMSPWCLPAVQGRGTLWLCPAASDKLCQTLKSSHFFSWSKY</sequence>
<evidence type="ECO:0000313" key="2">
    <source>
        <dbReference type="Proteomes" id="UP000694409"/>
    </source>
</evidence>
<accession>A0A8C9UAM2</accession>
<dbReference type="GeneTree" id="ENSGT01040000244726"/>
<evidence type="ECO:0000313" key="1">
    <source>
        <dbReference type="Ensembl" id="ENSSCAP00000008920.1"/>
    </source>
</evidence>
<organism evidence="1 2">
    <name type="scientific">Serinus canaria</name>
    <name type="common">Island canary</name>
    <name type="synonym">Fringilla canaria</name>
    <dbReference type="NCBI Taxonomy" id="9135"/>
    <lineage>
        <taxon>Eukaryota</taxon>
        <taxon>Metazoa</taxon>
        <taxon>Chordata</taxon>
        <taxon>Craniata</taxon>
        <taxon>Vertebrata</taxon>
        <taxon>Euteleostomi</taxon>
        <taxon>Archelosauria</taxon>
        <taxon>Archosauria</taxon>
        <taxon>Dinosauria</taxon>
        <taxon>Saurischia</taxon>
        <taxon>Theropoda</taxon>
        <taxon>Coelurosauria</taxon>
        <taxon>Aves</taxon>
        <taxon>Neognathae</taxon>
        <taxon>Neoaves</taxon>
        <taxon>Telluraves</taxon>
        <taxon>Australaves</taxon>
        <taxon>Passeriformes</taxon>
        <taxon>Passeroidea</taxon>
        <taxon>Fringillidae</taxon>
        <taxon>Carduelinae</taxon>
        <taxon>Serinus</taxon>
    </lineage>
</organism>
<dbReference type="Proteomes" id="UP000694409">
    <property type="component" value="Unassembled WGS sequence"/>
</dbReference>
<protein>
    <submittedName>
        <fullName evidence="1">Uncharacterized protein</fullName>
    </submittedName>
</protein>
<proteinExistence type="predicted"/>
<dbReference type="Ensembl" id="ENSSCAT00000010050.1">
    <property type="protein sequence ID" value="ENSSCAP00000008920.1"/>
    <property type="gene ID" value="ENSSCAG00000006792.1"/>
</dbReference>
<keyword evidence="2" id="KW-1185">Reference proteome</keyword>